<name>A0A9Q4T6H4_9ENTR</name>
<dbReference type="PROSITE" id="PS50404">
    <property type="entry name" value="GST_NTER"/>
    <property type="match status" value="1"/>
</dbReference>
<dbReference type="SFLD" id="SFLDG01150">
    <property type="entry name" value="Main.1:_Beta-like"/>
    <property type="match status" value="1"/>
</dbReference>
<evidence type="ECO:0000259" key="1">
    <source>
        <dbReference type="PROSITE" id="PS50404"/>
    </source>
</evidence>
<dbReference type="RefSeq" id="WP_161591334.1">
    <property type="nucleotide sequence ID" value="NZ_RPBY01000007.1"/>
</dbReference>
<dbReference type="SUPFAM" id="SSF52833">
    <property type="entry name" value="Thioredoxin-like"/>
    <property type="match status" value="1"/>
</dbReference>
<dbReference type="Pfam" id="PF00043">
    <property type="entry name" value="GST_C"/>
    <property type="match status" value="1"/>
</dbReference>
<comment type="caution">
    <text evidence="2">The sequence shown here is derived from an EMBL/GenBank/DDBJ whole genome shotgun (WGS) entry which is preliminary data.</text>
</comment>
<dbReference type="Gene3D" id="3.40.30.10">
    <property type="entry name" value="Glutaredoxin"/>
    <property type="match status" value="1"/>
</dbReference>
<dbReference type="InterPro" id="IPR036249">
    <property type="entry name" value="Thioredoxin-like_sf"/>
</dbReference>
<dbReference type="InterPro" id="IPR004046">
    <property type="entry name" value="GST_C"/>
</dbReference>
<proteinExistence type="predicted"/>
<reference evidence="2" key="1">
    <citation type="submission" date="2018-11" db="EMBL/GenBank/DDBJ databases">
        <title>Genomics analysis of Putative Virulence Factors on Adhesion and Cytotoxicity for Cronobacter spp.</title>
        <authorList>
            <person name="Cui J."/>
        </authorList>
    </citation>
    <scope>NUCLEOTIDE SEQUENCE</scope>
    <source>
        <strain evidence="2">SD69</strain>
    </source>
</reference>
<dbReference type="Gene3D" id="1.20.1050.10">
    <property type="match status" value="1"/>
</dbReference>
<dbReference type="SFLD" id="SFLDG00358">
    <property type="entry name" value="Main_(cytGST)"/>
    <property type="match status" value="1"/>
</dbReference>
<gene>
    <name evidence="2" type="ORF">EHJ13_17720</name>
</gene>
<dbReference type="EMBL" id="RPBY01000007">
    <property type="protein sequence ID" value="NCH89254.1"/>
    <property type="molecule type" value="Genomic_DNA"/>
</dbReference>
<protein>
    <submittedName>
        <fullName evidence="2">Glutathione S-transferase family protein</fullName>
    </submittedName>
</protein>
<dbReference type="PANTHER" id="PTHR44051">
    <property type="entry name" value="GLUTATHIONE S-TRANSFERASE-RELATED"/>
    <property type="match status" value="1"/>
</dbReference>
<dbReference type="PANTHER" id="PTHR44051:SF8">
    <property type="entry name" value="GLUTATHIONE S-TRANSFERASE GSTA"/>
    <property type="match status" value="1"/>
</dbReference>
<organism evidence="2 3">
    <name type="scientific">Cronobacter dublinensis</name>
    <dbReference type="NCBI Taxonomy" id="413497"/>
    <lineage>
        <taxon>Bacteria</taxon>
        <taxon>Pseudomonadati</taxon>
        <taxon>Pseudomonadota</taxon>
        <taxon>Gammaproteobacteria</taxon>
        <taxon>Enterobacterales</taxon>
        <taxon>Enterobacteriaceae</taxon>
        <taxon>Cronobacter</taxon>
    </lineage>
</organism>
<dbReference type="SFLD" id="SFLDS00019">
    <property type="entry name" value="Glutathione_Transferase_(cytos"/>
    <property type="match status" value="1"/>
</dbReference>
<dbReference type="Pfam" id="PF13417">
    <property type="entry name" value="GST_N_3"/>
    <property type="match status" value="1"/>
</dbReference>
<evidence type="ECO:0000313" key="3">
    <source>
        <dbReference type="Proteomes" id="UP000778262"/>
    </source>
</evidence>
<evidence type="ECO:0000313" key="2">
    <source>
        <dbReference type="EMBL" id="NCH89254.1"/>
    </source>
</evidence>
<accession>A0A9Q4T6H4</accession>
<dbReference type="InterPro" id="IPR004045">
    <property type="entry name" value="Glutathione_S-Trfase_N"/>
</dbReference>
<dbReference type="SUPFAM" id="SSF47616">
    <property type="entry name" value="GST C-terminal domain-like"/>
    <property type="match status" value="1"/>
</dbReference>
<dbReference type="InterPro" id="IPR040079">
    <property type="entry name" value="Glutathione_S-Trfase"/>
</dbReference>
<dbReference type="AlphaFoldDB" id="A0A9Q4T6H4"/>
<sequence>MLVYTYPKSRSLRVLWTLEELGVDYDAIKADILCETPTVMSPHPRGKVPFLVDGEVAICETLAICTYLCEKYAGASLYPVDPAHRAVVNSWISFALTDLESPVWNLLRQLVFVPEDRRAAPLLDYFRAGATQAVAMATPEHHTGWIAGEEFTLADIFMTHTLLWAKLCGIALGEQREDYLNRAFARPAFLRAQQRNNQ</sequence>
<dbReference type="CDD" id="cd03046">
    <property type="entry name" value="GST_N_GTT1_like"/>
    <property type="match status" value="1"/>
</dbReference>
<dbReference type="Proteomes" id="UP000778262">
    <property type="component" value="Unassembled WGS sequence"/>
</dbReference>
<dbReference type="InterPro" id="IPR036282">
    <property type="entry name" value="Glutathione-S-Trfase_C_sf"/>
</dbReference>
<feature type="domain" description="GST N-terminal" evidence="1">
    <location>
        <begin position="1"/>
        <end position="76"/>
    </location>
</feature>